<name>A0A1A3H3L9_MYCMU</name>
<dbReference type="GO" id="GO:0050664">
    <property type="term" value="F:oxidoreductase activity, acting on NAD(P)H, oxygen as acceptor"/>
    <property type="evidence" value="ECO:0007669"/>
    <property type="project" value="TreeGrafter"/>
</dbReference>
<dbReference type="Pfam" id="PF00106">
    <property type="entry name" value="adh_short"/>
    <property type="match status" value="1"/>
</dbReference>
<evidence type="ECO:0000313" key="3">
    <source>
        <dbReference type="EMBL" id="OBJ42236.1"/>
    </source>
</evidence>
<dbReference type="SUPFAM" id="SSF51735">
    <property type="entry name" value="NAD(P)-binding Rossmann-fold domains"/>
    <property type="match status" value="1"/>
</dbReference>
<dbReference type="EMBL" id="LZLC01000107">
    <property type="protein sequence ID" value="OBJ42236.1"/>
    <property type="molecule type" value="Genomic_DNA"/>
</dbReference>
<dbReference type="FunFam" id="3.40.50.720:FF:000084">
    <property type="entry name" value="Short-chain dehydrogenase reductase"/>
    <property type="match status" value="1"/>
</dbReference>
<dbReference type="AlphaFoldDB" id="A0A1A3H3L9"/>
<comment type="caution">
    <text evidence="3">The sequence shown here is derived from an EMBL/GenBank/DDBJ whole genome shotgun (WGS) entry which is preliminary data.</text>
</comment>
<evidence type="ECO:0000256" key="1">
    <source>
        <dbReference type="ARBA" id="ARBA00006484"/>
    </source>
</evidence>
<dbReference type="PANTHER" id="PTHR43008">
    <property type="entry name" value="BENZIL REDUCTASE"/>
    <property type="match status" value="1"/>
</dbReference>
<gene>
    <name evidence="3" type="ORF">A5630_21250</name>
</gene>
<dbReference type="RefSeq" id="WP_064980998.1">
    <property type="nucleotide sequence ID" value="NZ_LZLC01000107.1"/>
</dbReference>
<dbReference type="PROSITE" id="PS00061">
    <property type="entry name" value="ADH_SHORT"/>
    <property type="match status" value="1"/>
</dbReference>
<organism evidence="3 4">
    <name type="scientific">Mycolicibacterium mucogenicum</name>
    <name type="common">Mycobacterium mucogenicum</name>
    <dbReference type="NCBI Taxonomy" id="56689"/>
    <lineage>
        <taxon>Bacteria</taxon>
        <taxon>Bacillati</taxon>
        <taxon>Actinomycetota</taxon>
        <taxon>Actinomycetes</taxon>
        <taxon>Mycobacteriales</taxon>
        <taxon>Mycobacteriaceae</taxon>
        <taxon>Mycolicibacterium</taxon>
    </lineage>
</organism>
<proteinExistence type="inferred from homology"/>
<keyword evidence="2" id="KW-0560">Oxidoreductase</keyword>
<dbReference type="InterPro" id="IPR020904">
    <property type="entry name" value="Sc_DH/Rdtase_CS"/>
</dbReference>
<dbReference type="Gene3D" id="3.40.50.720">
    <property type="entry name" value="NAD(P)-binding Rossmann-like Domain"/>
    <property type="match status" value="1"/>
</dbReference>
<sequence length="299" mass="31374">MNERVNDASQGRLSGRVAVITGGGAGIGRAIVDRFIAEGACVAVLEVSEQRLRDLADTYPEDVLAVAGDATRLADNIRVVEAATERFGHLDCFVANTGYWDFGISLEQLPDDEHFDHAFDQIFALNVKAFLSGAKAAMPALSASRGSLIMTASNASMHPGGGGPLYTSSKHAVIGLVRQLAYELAPDIRVNAVAPGGMLTSLTGPPALATPTSSISDLPMDKLISIVSPLGFLPEPADYTGWYVALASARDARTITGATIECDGGERVRGRAFSEYARMKAADVRVTSGGTAQRTCSKG</sequence>
<dbReference type="OrthoDB" id="9803333at2"/>
<dbReference type="InterPro" id="IPR002347">
    <property type="entry name" value="SDR_fam"/>
</dbReference>
<evidence type="ECO:0000313" key="4">
    <source>
        <dbReference type="Proteomes" id="UP000093898"/>
    </source>
</evidence>
<evidence type="ECO:0000256" key="2">
    <source>
        <dbReference type="ARBA" id="ARBA00023002"/>
    </source>
</evidence>
<reference evidence="3 4" key="1">
    <citation type="submission" date="2016-06" db="EMBL/GenBank/DDBJ databases">
        <authorList>
            <person name="Kjaerup R.B."/>
            <person name="Dalgaard T.S."/>
            <person name="Juul-Madsen H.R."/>
        </authorList>
    </citation>
    <scope>NUCLEOTIDE SEQUENCE [LARGE SCALE GENOMIC DNA]</scope>
    <source>
        <strain evidence="3 4">1127319.6</strain>
    </source>
</reference>
<dbReference type="InterPro" id="IPR036291">
    <property type="entry name" value="NAD(P)-bd_dom_sf"/>
</dbReference>
<dbReference type="PANTHER" id="PTHR43008:SF4">
    <property type="entry name" value="CHAIN DEHYDROGENASE, PUTATIVE (AFU_ORTHOLOGUE AFUA_4G08710)-RELATED"/>
    <property type="match status" value="1"/>
</dbReference>
<dbReference type="Proteomes" id="UP000093898">
    <property type="component" value="Unassembled WGS sequence"/>
</dbReference>
<dbReference type="PRINTS" id="PR00081">
    <property type="entry name" value="GDHRDH"/>
</dbReference>
<dbReference type="NCBIfam" id="NF004849">
    <property type="entry name" value="PRK06200.1"/>
    <property type="match status" value="1"/>
</dbReference>
<accession>A0A1A3H3L9</accession>
<protein>
    <submittedName>
        <fullName evidence="3">3-(Cis-5,6-dihydroxycyclohexa-1, 3-dien-1-yl)propanoate dehydrogenase</fullName>
    </submittedName>
</protein>
<comment type="similarity">
    <text evidence="1">Belongs to the short-chain dehydrogenases/reductases (SDR) family.</text>
</comment>